<feature type="region of interest" description="Disordered" evidence="5">
    <location>
        <begin position="474"/>
        <end position="493"/>
    </location>
</feature>
<dbReference type="Pfam" id="PF00083">
    <property type="entry name" value="Sugar_tr"/>
    <property type="match status" value="1"/>
</dbReference>
<evidence type="ECO:0000256" key="1">
    <source>
        <dbReference type="ARBA" id="ARBA00004141"/>
    </source>
</evidence>
<gene>
    <name evidence="8" type="ORF">CBOVIS_LOCUS4023</name>
</gene>
<feature type="transmembrane region" description="Helical" evidence="6">
    <location>
        <begin position="383"/>
        <end position="405"/>
    </location>
</feature>
<dbReference type="Gene3D" id="1.20.1250.20">
    <property type="entry name" value="MFS general substrate transporter like domains"/>
    <property type="match status" value="1"/>
</dbReference>
<dbReference type="GO" id="GO:0016020">
    <property type="term" value="C:membrane"/>
    <property type="evidence" value="ECO:0007669"/>
    <property type="project" value="UniProtKB-SubCell"/>
</dbReference>
<feature type="transmembrane region" description="Helical" evidence="6">
    <location>
        <begin position="198"/>
        <end position="218"/>
    </location>
</feature>
<dbReference type="Proteomes" id="UP000494206">
    <property type="component" value="Unassembled WGS sequence"/>
</dbReference>
<evidence type="ECO:0000313" key="8">
    <source>
        <dbReference type="EMBL" id="CAB3401250.1"/>
    </source>
</evidence>
<organism evidence="8 9">
    <name type="scientific">Caenorhabditis bovis</name>
    <dbReference type="NCBI Taxonomy" id="2654633"/>
    <lineage>
        <taxon>Eukaryota</taxon>
        <taxon>Metazoa</taxon>
        <taxon>Ecdysozoa</taxon>
        <taxon>Nematoda</taxon>
        <taxon>Chromadorea</taxon>
        <taxon>Rhabditida</taxon>
        <taxon>Rhabditina</taxon>
        <taxon>Rhabditomorpha</taxon>
        <taxon>Rhabditoidea</taxon>
        <taxon>Rhabditidae</taxon>
        <taxon>Peloderinae</taxon>
        <taxon>Caenorhabditis</taxon>
    </lineage>
</organism>
<keyword evidence="9" id="KW-1185">Reference proteome</keyword>
<feature type="domain" description="Major facilitator superfamily (MFS) profile" evidence="7">
    <location>
        <begin position="1"/>
        <end position="470"/>
    </location>
</feature>
<evidence type="ECO:0000256" key="6">
    <source>
        <dbReference type="SAM" id="Phobius"/>
    </source>
</evidence>
<evidence type="ECO:0000313" key="9">
    <source>
        <dbReference type="Proteomes" id="UP000494206"/>
    </source>
</evidence>
<accession>A0A8S1EJC1</accession>
<evidence type="ECO:0000256" key="2">
    <source>
        <dbReference type="ARBA" id="ARBA00022692"/>
    </source>
</evidence>
<dbReference type="AlphaFoldDB" id="A0A8S1EJC1"/>
<dbReference type="SUPFAM" id="SSF103473">
    <property type="entry name" value="MFS general substrate transporter"/>
    <property type="match status" value="1"/>
</dbReference>
<evidence type="ECO:0000256" key="3">
    <source>
        <dbReference type="ARBA" id="ARBA00022989"/>
    </source>
</evidence>
<evidence type="ECO:0000256" key="4">
    <source>
        <dbReference type="ARBA" id="ARBA00023136"/>
    </source>
</evidence>
<reference evidence="8 9" key="1">
    <citation type="submission" date="2020-04" db="EMBL/GenBank/DDBJ databases">
        <authorList>
            <person name="Laetsch R D."/>
            <person name="Stevens L."/>
            <person name="Kumar S."/>
            <person name="Blaxter L. M."/>
        </authorList>
    </citation>
    <scope>NUCLEOTIDE SEQUENCE [LARGE SCALE GENOMIC DNA]</scope>
</reference>
<comment type="subcellular location">
    <subcellularLocation>
        <location evidence="1">Membrane</location>
        <topology evidence="1">Multi-pass membrane protein</topology>
    </subcellularLocation>
</comment>
<dbReference type="InterPro" id="IPR005829">
    <property type="entry name" value="Sugar_transporter_CS"/>
</dbReference>
<keyword evidence="2 6" id="KW-0812">Transmembrane</keyword>
<feature type="transmembrane region" description="Helical" evidence="6">
    <location>
        <begin position="352"/>
        <end position="371"/>
    </location>
</feature>
<dbReference type="PANTHER" id="PTHR24064">
    <property type="entry name" value="SOLUTE CARRIER FAMILY 22 MEMBER"/>
    <property type="match status" value="1"/>
</dbReference>
<feature type="transmembrane region" description="Helical" evidence="6">
    <location>
        <begin position="318"/>
        <end position="340"/>
    </location>
</feature>
<dbReference type="InterPro" id="IPR005828">
    <property type="entry name" value="MFS_sugar_transport-like"/>
</dbReference>
<protein>
    <recommendedName>
        <fullName evidence="7">Major facilitator superfamily (MFS) profile domain-containing protein</fullName>
    </recommendedName>
</protein>
<feature type="transmembrane region" description="Helical" evidence="6">
    <location>
        <begin position="171"/>
        <end position="192"/>
    </location>
</feature>
<feature type="transmembrane region" description="Helical" evidence="6">
    <location>
        <begin position="445"/>
        <end position="466"/>
    </location>
</feature>
<feature type="transmembrane region" description="Helical" evidence="6">
    <location>
        <begin position="287"/>
        <end position="306"/>
    </location>
</feature>
<evidence type="ECO:0000256" key="5">
    <source>
        <dbReference type="SAM" id="MobiDB-lite"/>
    </source>
</evidence>
<sequence>MLSNSVFNMFGAVAPKIEGCDGIIYNATTSQEECLYYDNDVECRDPMLKYEFKSVAVEFSQLCSRHENSFMDSISQIFGGSNLARFSTTSQMVGIMVGSALSGQLSDIYGRKMVTQVVLIFMLIFSTGSSFSTSIEIFILFRFLIGICCGGLSTVGQIFIVENLPSAHRMWMCTVVTWAPNYILFAFFAYIAQDWRSLARFGNCMTLVAIILCIGFLPESPKYLIQLRKRKHAIKAIHYINKFKSQRKKLSSEEIAEIVDSSIKESQIARQKAKKYHFKHLYTNSKIAIRTLVTSFSMFSVSYVTYGLLFNYDVLTGSIYINSAISGLLRYIVGALVALLDHFGRKTIGRKVMHFATVGLIMMCMLGIFFIEYHGMQQEYKFYIRALTLLAFGITGCLFLQILLITAELFPTGIRNIASAHVNVCGRLGNVFGPMIFSYKFGFEGAPYLVLGLLCLVDILVFHLFIPETKNQALPSEMPPKKRQQDEQGTELL</sequence>
<dbReference type="EMBL" id="CADEPM010000003">
    <property type="protein sequence ID" value="CAB3401250.1"/>
    <property type="molecule type" value="Genomic_DNA"/>
</dbReference>
<keyword evidence="3 6" id="KW-1133">Transmembrane helix</keyword>
<dbReference type="InterPro" id="IPR020846">
    <property type="entry name" value="MFS_dom"/>
</dbReference>
<feature type="transmembrane region" description="Helical" evidence="6">
    <location>
        <begin position="137"/>
        <end position="159"/>
    </location>
</feature>
<dbReference type="PROSITE" id="PS50850">
    <property type="entry name" value="MFS"/>
    <property type="match status" value="1"/>
</dbReference>
<evidence type="ECO:0000259" key="7">
    <source>
        <dbReference type="PROSITE" id="PS50850"/>
    </source>
</evidence>
<dbReference type="GO" id="GO:0022857">
    <property type="term" value="F:transmembrane transporter activity"/>
    <property type="evidence" value="ECO:0007669"/>
    <property type="project" value="InterPro"/>
</dbReference>
<dbReference type="OrthoDB" id="3936150at2759"/>
<name>A0A8S1EJC1_9PELO</name>
<feature type="transmembrane region" description="Helical" evidence="6">
    <location>
        <begin position="113"/>
        <end position="131"/>
    </location>
</feature>
<keyword evidence="4 6" id="KW-0472">Membrane</keyword>
<proteinExistence type="predicted"/>
<dbReference type="InterPro" id="IPR036259">
    <property type="entry name" value="MFS_trans_sf"/>
</dbReference>
<comment type="caution">
    <text evidence="8">The sequence shown here is derived from an EMBL/GenBank/DDBJ whole genome shotgun (WGS) entry which is preliminary data.</text>
</comment>
<dbReference type="PROSITE" id="PS00217">
    <property type="entry name" value="SUGAR_TRANSPORT_2"/>
    <property type="match status" value="1"/>
</dbReference>